<gene>
    <name evidence="1" type="ORF">NJF43_00645</name>
</gene>
<dbReference type="AlphaFoldDB" id="A0AA41WDE8"/>
<comment type="caution">
    <text evidence="1">The sequence shown here is derived from an EMBL/GenBank/DDBJ whole genome shotgun (WGS) entry which is preliminary data.</text>
</comment>
<dbReference type="InterPro" id="IPR014969">
    <property type="entry name" value="DNA_S_DndE"/>
</dbReference>
<name>A0AA41WDE8_9GAMM</name>
<protein>
    <submittedName>
        <fullName evidence="1">DndE family protein</fullName>
    </submittedName>
</protein>
<sequence>MKAFPHKFKVSSASTDKLRYLKSKTGLTPNILCRFAICNALKDTTGVGNASVSDLNGQEFNSPTLFGEHMDIYELLLRQFMFEHNIEDDPVRCVAALVEIGLHKMGHVRSLKEVVQLAS</sequence>
<organism evidence="1 2">
    <name type="scientific">Stutzerimonas nitrititolerans</name>
    <dbReference type="NCBI Taxonomy" id="2482751"/>
    <lineage>
        <taxon>Bacteria</taxon>
        <taxon>Pseudomonadati</taxon>
        <taxon>Pseudomonadota</taxon>
        <taxon>Gammaproteobacteria</taxon>
        <taxon>Pseudomonadales</taxon>
        <taxon>Pseudomonadaceae</taxon>
        <taxon>Stutzerimonas</taxon>
    </lineage>
</organism>
<accession>A0AA41WDE8</accession>
<dbReference type="Gene3D" id="1.10.1220.160">
    <property type="entry name" value="DNA sulphur modification protein DndE"/>
    <property type="match status" value="1"/>
</dbReference>
<dbReference type="InterPro" id="IPR038472">
    <property type="entry name" value="DndE_sf"/>
</dbReference>
<evidence type="ECO:0000313" key="2">
    <source>
        <dbReference type="Proteomes" id="UP001165292"/>
    </source>
</evidence>
<reference evidence="1" key="1">
    <citation type="submission" date="2022-06" db="EMBL/GenBank/DDBJ databases">
        <title>Detection of beta-lactamases in bacteria of animal origin.</title>
        <authorList>
            <person name="Mlynarcik P."/>
            <person name="Zdarska V."/>
            <person name="Chudobova H."/>
            <person name="Prochazkova P."/>
            <person name="Hricova K."/>
            <person name="Mezerova K."/>
            <person name="Bardon J."/>
            <person name="Dolejska M."/>
            <person name="Sukkar I."/>
            <person name="Kolar M."/>
        </authorList>
    </citation>
    <scope>NUCLEOTIDE SEQUENCE</scope>
    <source>
        <strain evidence="1">S 300-3</strain>
    </source>
</reference>
<dbReference type="Proteomes" id="UP001165292">
    <property type="component" value="Unassembled WGS sequence"/>
</dbReference>
<proteinExistence type="predicted"/>
<dbReference type="RefSeq" id="WP_253162039.1">
    <property type="nucleotide sequence ID" value="NZ_JAMYBS010000001.1"/>
</dbReference>
<evidence type="ECO:0000313" key="1">
    <source>
        <dbReference type="EMBL" id="MCO7543262.1"/>
    </source>
</evidence>
<dbReference type="Pfam" id="PF08870">
    <property type="entry name" value="DndE"/>
    <property type="match status" value="1"/>
</dbReference>
<dbReference type="EMBL" id="JAMYBS010000001">
    <property type="protein sequence ID" value="MCO7543262.1"/>
    <property type="molecule type" value="Genomic_DNA"/>
</dbReference>